<dbReference type="Gene3D" id="1.20.1050.10">
    <property type="match status" value="1"/>
</dbReference>
<organism evidence="5 6">
    <name type="scientific">Hymenochirus boettgeri</name>
    <name type="common">Congo dwarf clawed frog</name>
    <dbReference type="NCBI Taxonomy" id="247094"/>
    <lineage>
        <taxon>Eukaryota</taxon>
        <taxon>Metazoa</taxon>
        <taxon>Chordata</taxon>
        <taxon>Craniata</taxon>
        <taxon>Vertebrata</taxon>
        <taxon>Euteleostomi</taxon>
        <taxon>Amphibia</taxon>
        <taxon>Batrachia</taxon>
        <taxon>Anura</taxon>
        <taxon>Pipoidea</taxon>
        <taxon>Pipidae</taxon>
        <taxon>Pipinae</taxon>
        <taxon>Hymenochirus</taxon>
    </lineage>
</organism>
<evidence type="ECO:0000313" key="6">
    <source>
        <dbReference type="Proteomes" id="UP000812440"/>
    </source>
</evidence>
<dbReference type="CDD" id="cd03039">
    <property type="entry name" value="GST_N_Sigma_like"/>
    <property type="match status" value="1"/>
</dbReference>
<keyword evidence="2" id="KW-0808">Transferase</keyword>
<evidence type="ECO:0000256" key="1">
    <source>
        <dbReference type="ARBA" id="ARBA00012452"/>
    </source>
</evidence>
<comment type="catalytic activity">
    <reaction evidence="3">
        <text>RX + glutathione = an S-substituted glutathione + a halide anion + H(+)</text>
        <dbReference type="Rhea" id="RHEA:16437"/>
        <dbReference type="ChEBI" id="CHEBI:15378"/>
        <dbReference type="ChEBI" id="CHEBI:16042"/>
        <dbReference type="ChEBI" id="CHEBI:17792"/>
        <dbReference type="ChEBI" id="CHEBI:57925"/>
        <dbReference type="ChEBI" id="CHEBI:90779"/>
        <dbReference type="EC" id="2.5.1.18"/>
    </reaction>
</comment>
<dbReference type="SFLD" id="SFLDG00363">
    <property type="entry name" value="AMPS_(cytGST):_Alpha-__Mu-__Pi"/>
    <property type="match status" value="1"/>
</dbReference>
<dbReference type="InterPro" id="IPR040079">
    <property type="entry name" value="Glutathione_S-Trfase"/>
</dbReference>
<evidence type="ECO:0000256" key="3">
    <source>
        <dbReference type="ARBA" id="ARBA00047960"/>
    </source>
</evidence>
<gene>
    <name evidence="5" type="ORF">GDO86_014147</name>
</gene>
<comment type="caution">
    <text evidence="5">The sequence shown here is derived from an EMBL/GenBank/DDBJ whole genome shotgun (WGS) entry which is preliminary data.</text>
</comment>
<name>A0A8T2JQM6_9PIPI</name>
<sequence length="163" mass="18463">MPNYKLIYFNLEGRAEILRYLFAFSNIDYEDQRIEFADWPALKPKIPFGRLPVLEIDGESYNQSLAAGRYLAKKADLIGKSDLDQLRVDAIIGTIDDFTTGFPWMDSDKDKKNQKEYAEKFAPQLLSGLDKTLGDKSWFVGDSVKAIGVCAASWVLETIIRAI</sequence>
<accession>A0A8T2JQM6</accession>
<dbReference type="PANTHER" id="PTHR11571:SF224">
    <property type="entry name" value="HEMATOPOIETIC PROSTAGLANDIN D SYNTHASE"/>
    <property type="match status" value="1"/>
</dbReference>
<protein>
    <recommendedName>
        <fullName evidence="1">glutathione transferase</fullName>
        <ecNumber evidence="1">2.5.1.18</ecNumber>
    </recommendedName>
</protein>
<dbReference type="SFLD" id="SFLDS00019">
    <property type="entry name" value="Glutathione_Transferase_(cytos"/>
    <property type="match status" value="1"/>
</dbReference>
<dbReference type="AlphaFoldDB" id="A0A8T2JQM6"/>
<dbReference type="InterPro" id="IPR004045">
    <property type="entry name" value="Glutathione_S-Trfase_N"/>
</dbReference>
<dbReference type="EMBL" id="JAACNH010000003">
    <property type="protein sequence ID" value="KAG8446582.1"/>
    <property type="molecule type" value="Genomic_DNA"/>
</dbReference>
<dbReference type="GO" id="GO:0006749">
    <property type="term" value="P:glutathione metabolic process"/>
    <property type="evidence" value="ECO:0007669"/>
    <property type="project" value="TreeGrafter"/>
</dbReference>
<dbReference type="FunFam" id="3.40.30.10:FF:000543">
    <property type="entry name" value="Hematopoietic prostaglandin D synthase"/>
    <property type="match status" value="1"/>
</dbReference>
<dbReference type="InterPro" id="IPR036249">
    <property type="entry name" value="Thioredoxin-like_sf"/>
</dbReference>
<evidence type="ECO:0000313" key="5">
    <source>
        <dbReference type="EMBL" id="KAG8446582.1"/>
    </source>
</evidence>
<dbReference type="SFLD" id="SFLDG01205">
    <property type="entry name" value="AMPS.1"/>
    <property type="match status" value="1"/>
</dbReference>
<dbReference type="PROSITE" id="PS50404">
    <property type="entry name" value="GST_NTER"/>
    <property type="match status" value="1"/>
</dbReference>
<dbReference type="InterPro" id="IPR036282">
    <property type="entry name" value="Glutathione-S-Trfase_C_sf"/>
</dbReference>
<evidence type="ECO:0000256" key="2">
    <source>
        <dbReference type="ARBA" id="ARBA00022679"/>
    </source>
</evidence>
<dbReference type="OrthoDB" id="414243at2759"/>
<dbReference type="Proteomes" id="UP000812440">
    <property type="component" value="Chromosome 8_10"/>
</dbReference>
<dbReference type="InterPro" id="IPR050213">
    <property type="entry name" value="GST_superfamily"/>
</dbReference>
<feature type="domain" description="GST N-terminal" evidence="4">
    <location>
        <begin position="2"/>
        <end position="79"/>
    </location>
</feature>
<dbReference type="EC" id="2.5.1.18" evidence="1"/>
<dbReference type="SUPFAM" id="SSF47616">
    <property type="entry name" value="GST C-terminal domain-like"/>
    <property type="match status" value="1"/>
</dbReference>
<dbReference type="PANTHER" id="PTHR11571">
    <property type="entry name" value="GLUTATHIONE S-TRANSFERASE"/>
    <property type="match status" value="1"/>
</dbReference>
<keyword evidence="6" id="KW-1185">Reference proteome</keyword>
<dbReference type="Pfam" id="PF02798">
    <property type="entry name" value="GST_N"/>
    <property type="match status" value="1"/>
</dbReference>
<dbReference type="SUPFAM" id="SSF52833">
    <property type="entry name" value="Thioredoxin-like"/>
    <property type="match status" value="1"/>
</dbReference>
<evidence type="ECO:0000259" key="4">
    <source>
        <dbReference type="PROSITE" id="PS50404"/>
    </source>
</evidence>
<dbReference type="Gene3D" id="3.40.30.10">
    <property type="entry name" value="Glutaredoxin"/>
    <property type="match status" value="1"/>
</dbReference>
<reference evidence="5" key="1">
    <citation type="thesis" date="2020" institute="ProQuest LLC" country="789 East Eisenhower Parkway, Ann Arbor, MI, USA">
        <title>Comparative Genomics and Chromosome Evolution.</title>
        <authorList>
            <person name="Mudd A.B."/>
        </authorList>
    </citation>
    <scope>NUCLEOTIDE SEQUENCE</scope>
    <source>
        <strain evidence="5">Female2</strain>
        <tissue evidence="5">Blood</tissue>
    </source>
</reference>
<dbReference type="GO" id="GO:0004364">
    <property type="term" value="F:glutathione transferase activity"/>
    <property type="evidence" value="ECO:0007669"/>
    <property type="project" value="UniProtKB-EC"/>
</dbReference>
<proteinExistence type="predicted"/>